<gene>
    <name evidence="7" type="ORF">BKA67DRAFT_533679</name>
</gene>
<dbReference type="RefSeq" id="XP_045962762.1">
    <property type="nucleotide sequence ID" value="XM_046099737.1"/>
</dbReference>
<feature type="transmembrane region" description="Helical" evidence="6">
    <location>
        <begin position="272"/>
        <end position="293"/>
    </location>
</feature>
<keyword evidence="4 6" id="KW-1133">Transmembrane helix</keyword>
<dbReference type="GO" id="GO:0005886">
    <property type="term" value="C:plasma membrane"/>
    <property type="evidence" value="ECO:0007669"/>
    <property type="project" value="TreeGrafter"/>
</dbReference>
<dbReference type="EMBL" id="JAGPXC010000002">
    <property type="protein sequence ID" value="KAH6658528.1"/>
    <property type="molecule type" value="Genomic_DNA"/>
</dbReference>
<dbReference type="GeneID" id="70128629"/>
<organism evidence="7 8">
    <name type="scientific">Truncatella angustata</name>
    <dbReference type="NCBI Taxonomy" id="152316"/>
    <lineage>
        <taxon>Eukaryota</taxon>
        <taxon>Fungi</taxon>
        <taxon>Dikarya</taxon>
        <taxon>Ascomycota</taxon>
        <taxon>Pezizomycotina</taxon>
        <taxon>Sordariomycetes</taxon>
        <taxon>Xylariomycetidae</taxon>
        <taxon>Amphisphaeriales</taxon>
        <taxon>Sporocadaceae</taxon>
        <taxon>Truncatella</taxon>
    </lineage>
</organism>
<evidence type="ECO:0000256" key="3">
    <source>
        <dbReference type="ARBA" id="ARBA00022692"/>
    </source>
</evidence>
<evidence type="ECO:0000256" key="1">
    <source>
        <dbReference type="ARBA" id="ARBA00004141"/>
    </source>
</evidence>
<feature type="transmembrane region" description="Helical" evidence="6">
    <location>
        <begin position="70"/>
        <end position="89"/>
    </location>
</feature>
<proteinExistence type="predicted"/>
<feature type="transmembrane region" description="Helical" evidence="6">
    <location>
        <begin position="127"/>
        <end position="150"/>
    </location>
</feature>
<keyword evidence="2" id="KW-0813">Transport</keyword>
<dbReference type="InterPro" id="IPR010573">
    <property type="entry name" value="MFS_Str1/Tri12-like"/>
</dbReference>
<evidence type="ECO:0000256" key="5">
    <source>
        <dbReference type="ARBA" id="ARBA00023136"/>
    </source>
</evidence>
<name>A0A9P8UUD6_9PEZI</name>
<feature type="transmembrane region" description="Helical" evidence="6">
    <location>
        <begin position="490"/>
        <end position="510"/>
    </location>
</feature>
<evidence type="ECO:0000313" key="7">
    <source>
        <dbReference type="EMBL" id="KAH6658528.1"/>
    </source>
</evidence>
<sequence length="532" mass="56943">MSAPSYPHDTTKEIALVATGAEDSVIENEPQLHVHLRTYLAIFAVCLVYVAQNFAIVGAGAGADYWGRKWFLIIPSIFGVVGCMIIGQASDMPMAIAGFTVLGIAFGPQGLVHAVTSQVLPRRWRPWGQAAAMTSTSLGLVLGLIAAGAVNRSGSANGFRNYYYINAGLFVLAAILCGVAYHPPPTKQQLEIGSLPEKLARLDWVAYALLVGSLVLFCTSLTWSLNPYPWSDAHVSAPFAVSIVLAVALITYEWKFKADGLFHHGLFQNRMFAICLFCVFCEGVAFFAAITYFPFQTNVLYEEDFLLVTVRFAIGFLATLFASLITGLYCATTRKVRLAAFVAFLIFVAFFAGMASTTRHSNTAAWGLPILMGWGLGMTMVAIVTAAQLCVPHALITTASCLLISVRSLGGTVGIAIYQAVFRLGMSHLGDNIAEAAITAGLPASSVLDFVTDLVGQDSTALLTVPGVTPNIIGAGAAALFDTYAASFKSVWVTAITFVGIAAIVSLFMFDPSKEFNNLIDAPVEKEERPYS</sequence>
<feature type="transmembrane region" description="Helical" evidence="6">
    <location>
        <begin position="394"/>
        <end position="421"/>
    </location>
</feature>
<dbReference type="Pfam" id="PF06609">
    <property type="entry name" value="TRI12"/>
    <property type="match status" value="1"/>
</dbReference>
<dbReference type="PANTHER" id="PTHR23501">
    <property type="entry name" value="MAJOR FACILITATOR SUPERFAMILY"/>
    <property type="match status" value="1"/>
</dbReference>
<feature type="transmembrane region" description="Helical" evidence="6">
    <location>
        <begin position="39"/>
        <end position="63"/>
    </location>
</feature>
<feature type="transmembrane region" description="Helical" evidence="6">
    <location>
        <begin position="338"/>
        <end position="358"/>
    </location>
</feature>
<reference evidence="7" key="1">
    <citation type="journal article" date="2021" name="Nat. Commun.">
        <title>Genetic determinants of endophytism in the Arabidopsis root mycobiome.</title>
        <authorList>
            <person name="Mesny F."/>
            <person name="Miyauchi S."/>
            <person name="Thiergart T."/>
            <person name="Pickel B."/>
            <person name="Atanasova L."/>
            <person name="Karlsson M."/>
            <person name="Huettel B."/>
            <person name="Barry K.W."/>
            <person name="Haridas S."/>
            <person name="Chen C."/>
            <person name="Bauer D."/>
            <person name="Andreopoulos W."/>
            <person name="Pangilinan J."/>
            <person name="LaButti K."/>
            <person name="Riley R."/>
            <person name="Lipzen A."/>
            <person name="Clum A."/>
            <person name="Drula E."/>
            <person name="Henrissat B."/>
            <person name="Kohler A."/>
            <person name="Grigoriev I.V."/>
            <person name="Martin F.M."/>
            <person name="Hacquard S."/>
        </authorList>
    </citation>
    <scope>NUCLEOTIDE SEQUENCE</scope>
    <source>
        <strain evidence="7">MPI-SDFR-AT-0073</strain>
    </source>
</reference>
<evidence type="ECO:0000256" key="4">
    <source>
        <dbReference type="ARBA" id="ARBA00022989"/>
    </source>
</evidence>
<evidence type="ECO:0000313" key="8">
    <source>
        <dbReference type="Proteomes" id="UP000758603"/>
    </source>
</evidence>
<feature type="transmembrane region" description="Helical" evidence="6">
    <location>
        <begin position="364"/>
        <end position="387"/>
    </location>
</feature>
<dbReference type="PANTHER" id="PTHR23501:SF195">
    <property type="entry name" value="PEP5"/>
    <property type="match status" value="1"/>
</dbReference>
<evidence type="ECO:0000256" key="6">
    <source>
        <dbReference type="SAM" id="Phobius"/>
    </source>
</evidence>
<dbReference type="AlphaFoldDB" id="A0A9P8UUD6"/>
<dbReference type="GO" id="GO:0022857">
    <property type="term" value="F:transmembrane transporter activity"/>
    <property type="evidence" value="ECO:0007669"/>
    <property type="project" value="InterPro"/>
</dbReference>
<dbReference type="Gene3D" id="1.20.1250.20">
    <property type="entry name" value="MFS general substrate transporter like domains"/>
    <property type="match status" value="1"/>
</dbReference>
<dbReference type="SUPFAM" id="SSF103473">
    <property type="entry name" value="MFS general substrate transporter"/>
    <property type="match status" value="1"/>
</dbReference>
<keyword evidence="3 6" id="KW-0812">Transmembrane</keyword>
<keyword evidence="5 6" id="KW-0472">Membrane</keyword>
<feature type="transmembrane region" description="Helical" evidence="6">
    <location>
        <begin position="305"/>
        <end position="331"/>
    </location>
</feature>
<keyword evidence="8" id="KW-1185">Reference proteome</keyword>
<comment type="caution">
    <text evidence="7">The sequence shown here is derived from an EMBL/GenBank/DDBJ whole genome shotgun (WGS) entry which is preliminary data.</text>
</comment>
<protein>
    <submittedName>
        <fullName evidence="7">Major facilitator superfamily domain-containing protein</fullName>
    </submittedName>
</protein>
<feature type="transmembrane region" description="Helical" evidence="6">
    <location>
        <begin position="204"/>
        <end position="223"/>
    </location>
</feature>
<dbReference type="InterPro" id="IPR036259">
    <property type="entry name" value="MFS_trans_sf"/>
</dbReference>
<dbReference type="Proteomes" id="UP000758603">
    <property type="component" value="Unassembled WGS sequence"/>
</dbReference>
<accession>A0A9P8UUD6</accession>
<feature type="transmembrane region" description="Helical" evidence="6">
    <location>
        <begin position="235"/>
        <end position="252"/>
    </location>
</feature>
<feature type="transmembrane region" description="Helical" evidence="6">
    <location>
        <begin position="95"/>
        <end position="115"/>
    </location>
</feature>
<comment type="subcellular location">
    <subcellularLocation>
        <location evidence="1">Membrane</location>
        <topology evidence="1">Multi-pass membrane protein</topology>
    </subcellularLocation>
</comment>
<evidence type="ECO:0000256" key="2">
    <source>
        <dbReference type="ARBA" id="ARBA00022448"/>
    </source>
</evidence>
<feature type="transmembrane region" description="Helical" evidence="6">
    <location>
        <begin position="162"/>
        <end position="183"/>
    </location>
</feature>
<dbReference type="OrthoDB" id="4161376at2759"/>